<protein>
    <submittedName>
        <fullName evidence="4">DUF3857 domain-containing protein</fullName>
    </submittedName>
</protein>
<dbReference type="SUPFAM" id="SSF54001">
    <property type="entry name" value="Cysteine proteinases"/>
    <property type="match status" value="1"/>
</dbReference>
<keyword evidence="5" id="KW-1185">Reference proteome</keyword>
<evidence type="ECO:0000313" key="5">
    <source>
        <dbReference type="Proteomes" id="UP000323632"/>
    </source>
</evidence>
<feature type="signal peptide" evidence="1">
    <location>
        <begin position="1"/>
        <end position="18"/>
    </location>
</feature>
<dbReference type="InterPro" id="IPR038765">
    <property type="entry name" value="Papain-like_cys_pep_sf"/>
</dbReference>
<feature type="domain" description="Transglutaminase-like" evidence="2">
    <location>
        <begin position="299"/>
        <end position="366"/>
    </location>
</feature>
<accession>A0A5M6CRW1</accession>
<dbReference type="AlphaFoldDB" id="A0A5M6CRW1"/>
<gene>
    <name evidence="4" type="ORF">F0919_03260</name>
</gene>
<dbReference type="InterPro" id="IPR024618">
    <property type="entry name" value="DUF3857"/>
</dbReference>
<dbReference type="Pfam" id="PF12969">
    <property type="entry name" value="DUF3857"/>
    <property type="match status" value="1"/>
</dbReference>
<keyword evidence="1" id="KW-0732">Signal</keyword>
<name>A0A5M6CRW1_9BACT</name>
<dbReference type="Pfam" id="PF01841">
    <property type="entry name" value="Transglut_core"/>
    <property type="match status" value="1"/>
</dbReference>
<sequence>MKTLSTVSLTLFSSVLFAQSGINLKDESFLKKELEKTRYEIDSDAKAIILFEEGSVYFEDDHYDYKYEIVAKLLSDEAIEHLAEVTIPRRENMVITGISAESFNLNGGKIERTKLESDNILKDKIDDKLKVIKFNIPGVKKGSIIHYSYKFHKSSAVSVPEWPFQNLYPTLYSKYSVRLPGTFSCNSILRSGKVFKEASKEKELETCDACQFTEKYESTGSYMAWATKNIPAFVKEPFSSGKDNFMERIKVMITSVYLSNGSKYKLFNNWTDFSKKFLYDNKEYIGQVFSPNNFLDDKVNEITKSAASDIEKAKSICNYVKLHFSMVHNDDDNIKSVFRNGKGDVFGINMLMIAMMKKAGLDCDPVVLSTKSNERLSSLYPSPYDLNYLVGYFKDGNNKTYLLDATAYNLPFGTLKPECYNGYARIVNETGDAINLSPDEIKDKTTTLVSIKPVENNSLSAKVDVKLGIFKSMDMRKDAKGDSTDAKNKLIQSLAESMISVTPGTLSIKNFNNPDEPITMHYEGVIKLDTAVSTFYITPYLSKFYTKNPFTAIERNLPVELDYNEDQTLIYNFQLPENYSIDDFPKSYSIKFDNNMSFSNTYNYDVEKKTLTMASKFQTTATTYPAIEYKNIRAVFEKMVEEQNKKFVLKRSHI</sequence>
<evidence type="ECO:0000259" key="2">
    <source>
        <dbReference type="Pfam" id="PF01841"/>
    </source>
</evidence>
<dbReference type="Gene3D" id="2.60.120.1130">
    <property type="match status" value="1"/>
</dbReference>
<dbReference type="RefSeq" id="WP_150031279.1">
    <property type="nucleotide sequence ID" value="NZ_VWSH01000001.1"/>
</dbReference>
<dbReference type="InterPro" id="IPR002931">
    <property type="entry name" value="Transglutaminase-like"/>
</dbReference>
<evidence type="ECO:0000313" key="4">
    <source>
        <dbReference type="EMBL" id="KAA5536702.1"/>
    </source>
</evidence>
<dbReference type="Gene3D" id="3.10.620.30">
    <property type="match status" value="1"/>
</dbReference>
<proteinExistence type="predicted"/>
<evidence type="ECO:0000256" key="1">
    <source>
        <dbReference type="SAM" id="SignalP"/>
    </source>
</evidence>
<dbReference type="Gene3D" id="2.60.40.3140">
    <property type="match status" value="1"/>
</dbReference>
<feature type="domain" description="DUF3857" evidence="3">
    <location>
        <begin position="60"/>
        <end position="183"/>
    </location>
</feature>
<dbReference type="Proteomes" id="UP000323632">
    <property type="component" value="Unassembled WGS sequence"/>
</dbReference>
<reference evidence="4 5" key="1">
    <citation type="submission" date="2019-09" db="EMBL/GenBank/DDBJ databases">
        <title>Genome sequence and assembly of Taibaiella sp.</title>
        <authorList>
            <person name="Chhetri G."/>
        </authorList>
    </citation>
    <scope>NUCLEOTIDE SEQUENCE [LARGE SCALE GENOMIC DNA]</scope>
    <source>
        <strain evidence="4 5">KVB11</strain>
    </source>
</reference>
<organism evidence="4 5">
    <name type="scientific">Taibaiella lutea</name>
    <dbReference type="NCBI Taxonomy" id="2608001"/>
    <lineage>
        <taxon>Bacteria</taxon>
        <taxon>Pseudomonadati</taxon>
        <taxon>Bacteroidota</taxon>
        <taxon>Chitinophagia</taxon>
        <taxon>Chitinophagales</taxon>
        <taxon>Chitinophagaceae</taxon>
        <taxon>Taibaiella</taxon>
    </lineage>
</organism>
<evidence type="ECO:0000259" key="3">
    <source>
        <dbReference type="Pfam" id="PF12969"/>
    </source>
</evidence>
<dbReference type="EMBL" id="VWSH01000001">
    <property type="protein sequence ID" value="KAA5536702.1"/>
    <property type="molecule type" value="Genomic_DNA"/>
</dbReference>
<comment type="caution">
    <text evidence="4">The sequence shown here is derived from an EMBL/GenBank/DDBJ whole genome shotgun (WGS) entry which is preliminary data.</text>
</comment>
<feature type="chain" id="PRO_5024439713" evidence="1">
    <location>
        <begin position="19"/>
        <end position="654"/>
    </location>
</feature>